<dbReference type="InterPro" id="IPR016186">
    <property type="entry name" value="C-type_lectin-like/link_sf"/>
</dbReference>
<dbReference type="InterPro" id="IPR001304">
    <property type="entry name" value="C-type_lectin-like"/>
</dbReference>
<dbReference type="SUPFAM" id="SSF56436">
    <property type="entry name" value="C-type lectin-like"/>
    <property type="match status" value="1"/>
</dbReference>
<dbReference type="Gene3D" id="3.10.100.10">
    <property type="entry name" value="Mannose-Binding Protein A, subunit A"/>
    <property type="match status" value="1"/>
</dbReference>
<evidence type="ECO:0000313" key="1">
    <source>
        <dbReference type="EnsemblMetazoa" id="PPAI005196-PA"/>
    </source>
</evidence>
<dbReference type="VEuPathDB" id="VectorBase:PPAI005196"/>
<sequence>MISSIGIMHQMYVKEYGMRLATIPSEEKFQEVYKFVKGMDGPVWVGGHKENGTENWKWAGTDISISVNSAFWVPGEPMMDPFSRACIQLWDKRNWKFDDYYCNHDNYYVCETRNKEENWCENLLKWPKRSGTSAFEVGN</sequence>
<keyword evidence="2" id="KW-1185">Reference proteome</keyword>
<reference evidence="1" key="1">
    <citation type="submission" date="2022-08" db="UniProtKB">
        <authorList>
            <consortium name="EnsemblMetazoa"/>
        </authorList>
    </citation>
    <scope>IDENTIFICATION</scope>
    <source>
        <strain evidence="1">Israel</strain>
    </source>
</reference>
<dbReference type="AlphaFoldDB" id="A0A1B0DBK7"/>
<dbReference type="CDD" id="cd00037">
    <property type="entry name" value="CLECT"/>
    <property type="match status" value="1"/>
</dbReference>
<dbReference type="Pfam" id="PF00059">
    <property type="entry name" value="Lectin_C"/>
    <property type="match status" value="1"/>
</dbReference>
<organism evidence="1 2">
    <name type="scientific">Phlebotomus papatasi</name>
    <name type="common">Sandfly</name>
    <dbReference type="NCBI Taxonomy" id="29031"/>
    <lineage>
        <taxon>Eukaryota</taxon>
        <taxon>Metazoa</taxon>
        <taxon>Ecdysozoa</taxon>
        <taxon>Arthropoda</taxon>
        <taxon>Hexapoda</taxon>
        <taxon>Insecta</taxon>
        <taxon>Pterygota</taxon>
        <taxon>Neoptera</taxon>
        <taxon>Endopterygota</taxon>
        <taxon>Diptera</taxon>
        <taxon>Nematocera</taxon>
        <taxon>Psychodoidea</taxon>
        <taxon>Psychodidae</taxon>
        <taxon>Phlebotomus</taxon>
        <taxon>Phlebotomus</taxon>
    </lineage>
</organism>
<proteinExistence type="predicted"/>
<accession>A0A1B0DBK7</accession>
<dbReference type="EnsemblMetazoa" id="PPAI005196-RA">
    <property type="protein sequence ID" value="PPAI005196-PA"/>
    <property type="gene ID" value="PPAI005196"/>
</dbReference>
<dbReference type="EMBL" id="AJVK01030078">
    <property type="status" value="NOT_ANNOTATED_CDS"/>
    <property type="molecule type" value="Genomic_DNA"/>
</dbReference>
<dbReference type="PROSITE" id="PS50041">
    <property type="entry name" value="C_TYPE_LECTIN_2"/>
    <property type="match status" value="1"/>
</dbReference>
<name>A0A1B0DBK7_PHLPP</name>
<protein>
    <submittedName>
        <fullName evidence="1">Uncharacterized protein</fullName>
    </submittedName>
</protein>
<dbReference type="Proteomes" id="UP000092462">
    <property type="component" value="Unassembled WGS sequence"/>
</dbReference>
<evidence type="ECO:0000313" key="2">
    <source>
        <dbReference type="Proteomes" id="UP000092462"/>
    </source>
</evidence>
<dbReference type="InterPro" id="IPR016187">
    <property type="entry name" value="CTDL_fold"/>
</dbReference>